<dbReference type="Gene3D" id="3.40.50.1820">
    <property type="entry name" value="alpha/beta hydrolase"/>
    <property type="match status" value="1"/>
</dbReference>
<protein>
    <recommendedName>
        <fullName evidence="3">AB hydrolase-1 domain-containing protein</fullName>
    </recommendedName>
</protein>
<sequence length="298" mass="32472">MPLEDQTFLLEDGRTMAWCEYGDPSSPYPPIFYFHSFPSGGCEGAMIHEGALAKNLRIISPDRPGYGLSTLQPTRTFLSYTSDILALVDHLRIPQFKLLSVSGGCPYLLACLKALPRDRCLGGQSISGIYPLSLGTQGMAFMQRSIMFIAYYSPSFVGTLMNMQLGAAARDPDPQKLKDVFLAQTKSLPEKDRIAMESEHYGGYGAKGLRAALRNDGRGAGVEAGLYATEWGFKLQDIDGKGLRIWHGKHDTACPLSMAEKAAALIPGVDTSFLQDDGHSIIAYHLDAILANFLPATK</sequence>
<dbReference type="InterPro" id="IPR029058">
    <property type="entry name" value="AB_hydrolase_fold"/>
</dbReference>
<proteinExistence type="predicted"/>
<dbReference type="EMBL" id="JAAMPI010000353">
    <property type="protein sequence ID" value="KAF4632370.1"/>
    <property type="molecule type" value="Genomic_DNA"/>
</dbReference>
<dbReference type="PANTHER" id="PTHR45763:SF46">
    <property type="entry name" value="AB HYDROLASE-1 DOMAIN-CONTAINING PROTEIN"/>
    <property type="match status" value="1"/>
</dbReference>
<dbReference type="Proteomes" id="UP000566819">
    <property type="component" value="Unassembled WGS sequence"/>
</dbReference>
<name>A0A8H4W5F4_9HELO</name>
<accession>A0A8H4W5F4</accession>
<comment type="caution">
    <text evidence="1">The sequence shown here is derived from an EMBL/GenBank/DDBJ whole genome shotgun (WGS) entry which is preliminary data.</text>
</comment>
<dbReference type="SUPFAM" id="SSF53474">
    <property type="entry name" value="alpha/beta-Hydrolases"/>
    <property type="match status" value="1"/>
</dbReference>
<dbReference type="PANTHER" id="PTHR45763">
    <property type="entry name" value="HYDROLASE, ALPHA/BETA FOLD FAMILY PROTEIN, EXPRESSED-RELATED"/>
    <property type="match status" value="1"/>
</dbReference>
<reference evidence="1 2" key="1">
    <citation type="submission" date="2020-03" db="EMBL/GenBank/DDBJ databases">
        <title>Draft Genome Sequence of Cudoniella acicularis.</title>
        <authorList>
            <person name="Buettner E."/>
            <person name="Kellner H."/>
        </authorList>
    </citation>
    <scope>NUCLEOTIDE SEQUENCE [LARGE SCALE GENOMIC DNA]</scope>
    <source>
        <strain evidence="1 2">DSM 108380</strain>
    </source>
</reference>
<dbReference type="OrthoDB" id="294702at2759"/>
<organism evidence="1 2">
    <name type="scientific">Cudoniella acicularis</name>
    <dbReference type="NCBI Taxonomy" id="354080"/>
    <lineage>
        <taxon>Eukaryota</taxon>
        <taxon>Fungi</taxon>
        <taxon>Dikarya</taxon>
        <taxon>Ascomycota</taxon>
        <taxon>Pezizomycotina</taxon>
        <taxon>Leotiomycetes</taxon>
        <taxon>Helotiales</taxon>
        <taxon>Tricladiaceae</taxon>
        <taxon>Cudoniella</taxon>
    </lineage>
</organism>
<evidence type="ECO:0008006" key="3">
    <source>
        <dbReference type="Google" id="ProtNLM"/>
    </source>
</evidence>
<dbReference type="AlphaFoldDB" id="A0A8H4W5F4"/>
<evidence type="ECO:0000313" key="1">
    <source>
        <dbReference type="EMBL" id="KAF4632370.1"/>
    </source>
</evidence>
<keyword evidence="2" id="KW-1185">Reference proteome</keyword>
<evidence type="ECO:0000313" key="2">
    <source>
        <dbReference type="Proteomes" id="UP000566819"/>
    </source>
</evidence>
<gene>
    <name evidence="1" type="ORF">G7Y89_g5764</name>
</gene>